<reference evidence="1 2" key="1">
    <citation type="submission" date="2020-02" db="EMBL/GenBank/DDBJ databases">
        <title>Draft genome sequence of Haematococcus lacustris strain NIES-144.</title>
        <authorList>
            <person name="Morimoto D."/>
            <person name="Nakagawa S."/>
            <person name="Yoshida T."/>
            <person name="Sawayama S."/>
        </authorList>
    </citation>
    <scope>NUCLEOTIDE SEQUENCE [LARGE SCALE GENOMIC DNA]</scope>
    <source>
        <strain evidence="1 2">NIES-144</strain>
    </source>
</reference>
<keyword evidence="2" id="KW-1185">Reference proteome</keyword>
<proteinExistence type="predicted"/>
<evidence type="ECO:0000313" key="2">
    <source>
        <dbReference type="Proteomes" id="UP000485058"/>
    </source>
</evidence>
<name>A0A699ZQU7_HAELA</name>
<dbReference type="AlphaFoldDB" id="A0A699ZQU7"/>
<protein>
    <submittedName>
        <fullName evidence="1">Uncharacterized protein</fullName>
    </submittedName>
</protein>
<sequence>MQQLGKDHWVFKASLRRPEVCAEEVARLAALPPPAWQSSRVSRRIGGQSAFIQPWVQGPAFSVTMDPACCSTAVLKYQGDGEGGRNISHNCSSGRSGNALTTNISTQQRYMAAIKSMSIRGRETSHSPLPPM</sequence>
<organism evidence="1 2">
    <name type="scientific">Haematococcus lacustris</name>
    <name type="common">Green alga</name>
    <name type="synonym">Haematococcus pluvialis</name>
    <dbReference type="NCBI Taxonomy" id="44745"/>
    <lineage>
        <taxon>Eukaryota</taxon>
        <taxon>Viridiplantae</taxon>
        <taxon>Chlorophyta</taxon>
        <taxon>core chlorophytes</taxon>
        <taxon>Chlorophyceae</taxon>
        <taxon>CS clade</taxon>
        <taxon>Chlamydomonadales</taxon>
        <taxon>Haematococcaceae</taxon>
        <taxon>Haematococcus</taxon>
    </lineage>
</organism>
<accession>A0A699ZQU7</accession>
<evidence type="ECO:0000313" key="1">
    <source>
        <dbReference type="EMBL" id="GFH20778.1"/>
    </source>
</evidence>
<comment type="caution">
    <text evidence="1">The sequence shown here is derived from an EMBL/GenBank/DDBJ whole genome shotgun (WGS) entry which is preliminary data.</text>
</comment>
<feature type="non-terminal residue" evidence="1">
    <location>
        <position position="1"/>
    </location>
</feature>
<dbReference type="EMBL" id="BLLF01001695">
    <property type="protein sequence ID" value="GFH20778.1"/>
    <property type="molecule type" value="Genomic_DNA"/>
</dbReference>
<gene>
    <name evidence="1" type="ORF">HaLaN_17956</name>
</gene>
<dbReference type="Proteomes" id="UP000485058">
    <property type="component" value="Unassembled WGS sequence"/>
</dbReference>